<dbReference type="EC" id="6.3.3.3" evidence="1"/>
<dbReference type="OrthoDB" id="5705747at2"/>
<dbReference type="STRING" id="247633.GP2143_14921"/>
<dbReference type="AlphaFoldDB" id="A0Y8V4"/>
<dbReference type="GO" id="GO:0004141">
    <property type="term" value="F:dethiobiotin synthase activity"/>
    <property type="evidence" value="ECO:0007669"/>
    <property type="project" value="UniProtKB-EC"/>
</dbReference>
<sequence>MVDSVLSVGLQGLQNGLNSARQAAEAIGSATTTATSTENDDSAADITAAAVELKLSERQVQASATVVKTADEVLGTLLDVKA</sequence>
<reference evidence="1 2" key="1">
    <citation type="journal article" date="2010" name="J. Bacteriol.">
        <title>Genome sequence of the oligotrophic marine Gammaproteobacterium HTCC2143, isolated from the Oregon Coast.</title>
        <authorList>
            <person name="Oh H.M."/>
            <person name="Kang I."/>
            <person name="Ferriera S."/>
            <person name="Giovannoni S.J."/>
            <person name="Cho J.C."/>
        </authorList>
    </citation>
    <scope>NUCLEOTIDE SEQUENCE [LARGE SCALE GENOMIC DNA]</scope>
    <source>
        <strain evidence="1 2">HTCC2143</strain>
    </source>
</reference>
<keyword evidence="2" id="KW-1185">Reference proteome</keyword>
<evidence type="ECO:0000313" key="2">
    <source>
        <dbReference type="Proteomes" id="UP000004931"/>
    </source>
</evidence>
<dbReference type="SUPFAM" id="SSF64518">
    <property type="entry name" value="Phase 1 flagellin"/>
    <property type="match status" value="1"/>
</dbReference>
<gene>
    <name evidence="1" type="primary">bioD</name>
    <name evidence="1" type="ORF">GP2143_14921</name>
</gene>
<accession>A0Y8V4</accession>
<comment type="caution">
    <text evidence="1">The sequence shown here is derived from an EMBL/GenBank/DDBJ whole genome shotgun (WGS) entry which is preliminary data.</text>
</comment>
<keyword evidence="1" id="KW-0436">Ligase</keyword>
<protein>
    <submittedName>
        <fullName evidence="1">Dithiobiotin synthetase</fullName>
        <ecNumber evidence="1">6.3.3.3</ecNumber>
    </submittedName>
</protein>
<evidence type="ECO:0000313" key="1">
    <source>
        <dbReference type="EMBL" id="EAW32558.1"/>
    </source>
</evidence>
<name>A0Y8V4_9GAMM</name>
<proteinExistence type="predicted"/>
<dbReference type="EMBL" id="AAVT01000001">
    <property type="protein sequence ID" value="EAW32558.1"/>
    <property type="molecule type" value="Genomic_DNA"/>
</dbReference>
<dbReference type="Proteomes" id="UP000004931">
    <property type="component" value="Unassembled WGS sequence"/>
</dbReference>
<organism evidence="1 2">
    <name type="scientific">marine gamma proteobacterium HTCC2143</name>
    <dbReference type="NCBI Taxonomy" id="247633"/>
    <lineage>
        <taxon>Bacteria</taxon>
        <taxon>Pseudomonadati</taxon>
        <taxon>Pseudomonadota</taxon>
        <taxon>Gammaproteobacteria</taxon>
        <taxon>Cellvibrionales</taxon>
        <taxon>Spongiibacteraceae</taxon>
        <taxon>BD1-7 clade</taxon>
    </lineage>
</organism>